<name>A0AAV4AWD6_9GAST</name>
<dbReference type="EMBL" id="BLXT01004280">
    <property type="protein sequence ID" value="GFO11367.1"/>
    <property type="molecule type" value="Genomic_DNA"/>
</dbReference>
<sequence length="78" mass="9179">MPSDGHDWLYGEDVEKKMREAGEQKKLMSSYAARHTNKRRHCLGASRANRGNYRARGHRRRSQAHQAVRAPHNRRQRT</sequence>
<organism evidence="2 3">
    <name type="scientific">Plakobranchus ocellatus</name>
    <dbReference type="NCBI Taxonomy" id="259542"/>
    <lineage>
        <taxon>Eukaryota</taxon>
        <taxon>Metazoa</taxon>
        <taxon>Spiralia</taxon>
        <taxon>Lophotrochozoa</taxon>
        <taxon>Mollusca</taxon>
        <taxon>Gastropoda</taxon>
        <taxon>Heterobranchia</taxon>
        <taxon>Euthyneura</taxon>
        <taxon>Panpulmonata</taxon>
        <taxon>Sacoglossa</taxon>
        <taxon>Placobranchoidea</taxon>
        <taxon>Plakobranchidae</taxon>
        <taxon>Plakobranchus</taxon>
    </lineage>
</organism>
<evidence type="ECO:0000256" key="1">
    <source>
        <dbReference type="SAM" id="MobiDB-lite"/>
    </source>
</evidence>
<keyword evidence="3" id="KW-1185">Reference proteome</keyword>
<gene>
    <name evidence="2" type="ORF">PoB_003787200</name>
</gene>
<feature type="compositionally biased region" description="Basic residues" evidence="1">
    <location>
        <begin position="53"/>
        <end position="63"/>
    </location>
</feature>
<dbReference type="AlphaFoldDB" id="A0AAV4AWD6"/>
<protein>
    <submittedName>
        <fullName evidence="2">Uncharacterized protein</fullName>
    </submittedName>
</protein>
<reference evidence="2 3" key="1">
    <citation type="journal article" date="2021" name="Elife">
        <title>Chloroplast acquisition without the gene transfer in kleptoplastic sea slugs, Plakobranchus ocellatus.</title>
        <authorList>
            <person name="Maeda T."/>
            <person name="Takahashi S."/>
            <person name="Yoshida T."/>
            <person name="Shimamura S."/>
            <person name="Takaki Y."/>
            <person name="Nagai Y."/>
            <person name="Toyoda A."/>
            <person name="Suzuki Y."/>
            <person name="Arimoto A."/>
            <person name="Ishii H."/>
            <person name="Satoh N."/>
            <person name="Nishiyama T."/>
            <person name="Hasebe M."/>
            <person name="Maruyama T."/>
            <person name="Minagawa J."/>
            <person name="Obokata J."/>
            <person name="Shigenobu S."/>
        </authorList>
    </citation>
    <scope>NUCLEOTIDE SEQUENCE [LARGE SCALE GENOMIC DNA]</scope>
</reference>
<proteinExistence type="predicted"/>
<evidence type="ECO:0000313" key="2">
    <source>
        <dbReference type="EMBL" id="GFO11367.1"/>
    </source>
</evidence>
<accession>A0AAV4AWD6</accession>
<evidence type="ECO:0000313" key="3">
    <source>
        <dbReference type="Proteomes" id="UP000735302"/>
    </source>
</evidence>
<comment type="caution">
    <text evidence="2">The sequence shown here is derived from an EMBL/GenBank/DDBJ whole genome shotgun (WGS) entry which is preliminary data.</text>
</comment>
<dbReference type="Proteomes" id="UP000735302">
    <property type="component" value="Unassembled WGS sequence"/>
</dbReference>
<feature type="region of interest" description="Disordered" evidence="1">
    <location>
        <begin position="35"/>
        <end position="78"/>
    </location>
</feature>